<accession>A0A1S3J0B3</accession>
<keyword evidence="2" id="KW-0597">Phosphoprotein</keyword>
<keyword evidence="4" id="KW-0832">Ubl conjugation</keyword>
<feature type="domain" description="Death" evidence="8">
    <location>
        <begin position="171"/>
        <end position="235"/>
    </location>
</feature>
<feature type="compositionally biased region" description="Basic and acidic residues" evidence="6">
    <location>
        <begin position="360"/>
        <end position="378"/>
    </location>
</feature>
<dbReference type="Gene3D" id="1.10.533.10">
    <property type="entry name" value="Death Domain, Fas"/>
    <property type="match status" value="2"/>
</dbReference>
<sequence>MTIGRRYCQPGFTIRMEDREYKKRIQENCAELVDKVDPAQLMPYLSCLTKQDREAITGDERHNGGRSIAAMTLLDRLQRRDEWFPQFISALRETGQLKLARKLDPQETNGTDDNERGEWYVRKKTLEESKATKRIQNTTPDGKTLLRELPYKVTHVIKSLDIPNGLHGGGWRALAAELDFLHKEVQSLEQEESPTESLLERWQQKCPHKATLGRLCQALESMERMDLLDKIYKITSYRHNVSGPRQQVSQDSQVPGPFSPVVDNSDSLSWTSPEAEVTADSRTPETEVTADSRVPETEVTADIRAPETEVTADSRVPETEVTADIRAPETEVTADSRVPETEVTADSRVPETEVTADSRAAGREQVPRTDNQTREEILHQQPIGGSSGPESKVPSSSNTVPGGEPQLALLAEENTDHINDEKCPTTTLGEDLKPSLQPVKEVNPGHIHRKQPQPTEYDQDSACKPPQMTVEAVNGGQIHKEQPPPVQQDQESESKPPPVAAEEVNGHTVAQTDLIENEADSSKDLPFSTQEEGKLPSMSSMQKPLPLSQEEGDNQPSGPSSMHKPLPLSQEEEDNQPSGPPSGSLQKPLLLSKEEENVQPSVPPSVSQQNNLSPPSVVGTGYTHLNITQADGENSYISSGSEVNMLKNRSGFQGLTLDNNITGRSGEHSAGGGTDSSLQHALKLKSPDASLVGRLEESEEDAVLSRGVADGASCPSEHRITLLKHPEDQEESSVVHKVLFRSPSDDSPAVSHQASSLDGDKLTLPAQAPVTLSPVPEHPTSPSYKSKCPEPLTLVDDDTAEDRQRVDRSQIADRPQSGSPAQGHVTDGSPGLRMRRNSLRGGILPELPKLDITPRQPQEFVWDRPAANQAQEPQDRAGLNRLTVAAPFVVFGLLATIGLYKNLR</sequence>
<feature type="compositionally biased region" description="Polar residues" evidence="6">
    <location>
        <begin position="653"/>
        <end position="663"/>
    </location>
</feature>
<gene>
    <name evidence="10" type="primary">LOC106168967</name>
</gene>
<feature type="compositionally biased region" description="Polar residues" evidence="6">
    <location>
        <begin position="262"/>
        <end position="272"/>
    </location>
</feature>
<feature type="compositionally biased region" description="Low complexity" evidence="6">
    <location>
        <begin position="598"/>
        <end position="611"/>
    </location>
</feature>
<keyword evidence="7" id="KW-0472">Membrane</keyword>
<dbReference type="STRING" id="7574.A0A1S3J0B3"/>
<keyword evidence="7" id="KW-1133">Transmembrane helix</keyword>
<reference evidence="10" key="1">
    <citation type="submission" date="2025-08" db="UniProtKB">
        <authorList>
            <consortium name="RefSeq"/>
        </authorList>
    </citation>
    <scope>IDENTIFICATION</scope>
    <source>
        <tissue evidence="10">Gonads</tissue>
    </source>
</reference>
<evidence type="ECO:0000256" key="1">
    <source>
        <dbReference type="ARBA" id="ARBA00022499"/>
    </source>
</evidence>
<dbReference type="AlphaFoldDB" id="A0A1S3J0B3"/>
<feature type="compositionally biased region" description="Polar residues" evidence="6">
    <location>
        <begin position="242"/>
        <end position="253"/>
    </location>
</feature>
<dbReference type="SUPFAM" id="SSF47986">
    <property type="entry name" value="DEATH domain"/>
    <property type="match status" value="2"/>
</dbReference>
<keyword evidence="9" id="KW-1185">Reference proteome</keyword>
<dbReference type="InterPro" id="IPR011029">
    <property type="entry name" value="DEATH-like_dom_sf"/>
</dbReference>
<feature type="compositionally biased region" description="Basic and acidic residues" evidence="6">
    <location>
        <begin position="716"/>
        <end position="727"/>
    </location>
</feature>
<evidence type="ECO:0000313" key="9">
    <source>
        <dbReference type="Proteomes" id="UP000085678"/>
    </source>
</evidence>
<organism evidence="9 10">
    <name type="scientific">Lingula anatina</name>
    <name type="common">Brachiopod</name>
    <name type="synonym">Lingula unguis</name>
    <dbReference type="NCBI Taxonomy" id="7574"/>
    <lineage>
        <taxon>Eukaryota</taxon>
        <taxon>Metazoa</taxon>
        <taxon>Spiralia</taxon>
        <taxon>Lophotrochozoa</taxon>
        <taxon>Brachiopoda</taxon>
        <taxon>Linguliformea</taxon>
        <taxon>Lingulata</taxon>
        <taxon>Lingulida</taxon>
        <taxon>Linguloidea</taxon>
        <taxon>Lingulidae</taxon>
        <taxon>Lingula</taxon>
    </lineage>
</organism>
<dbReference type="KEGG" id="lak:106168967"/>
<dbReference type="Pfam" id="PF16739">
    <property type="entry name" value="CARD_2"/>
    <property type="match status" value="1"/>
</dbReference>
<evidence type="ECO:0000256" key="3">
    <source>
        <dbReference type="ARBA" id="ARBA00022588"/>
    </source>
</evidence>
<dbReference type="GeneID" id="106168967"/>
<evidence type="ECO:0000259" key="8">
    <source>
        <dbReference type="PROSITE" id="PS50017"/>
    </source>
</evidence>
<feature type="compositionally biased region" description="Basic and acidic residues" evidence="6">
    <location>
        <begin position="801"/>
        <end position="811"/>
    </location>
</feature>
<dbReference type="InParanoid" id="A0A1S3J0B3"/>
<dbReference type="InterPro" id="IPR000488">
    <property type="entry name" value="Death_dom"/>
</dbReference>
<dbReference type="Proteomes" id="UP000085678">
    <property type="component" value="Unplaced"/>
</dbReference>
<dbReference type="OrthoDB" id="6158275at2759"/>
<dbReference type="GO" id="GO:0007165">
    <property type="term" value="P:signal transduction"/>
    <property type="evidence" value="ECO:0007669"/>
    <property type="project" value="InterPro"/>
</dbReference>
<dbReference type="Pfam" id="PF00531">
    <property type="entry name" value="Death"/>
    <property type="match status" value="1"/>
</dbReference>
<feature type="transmembrane region" description="Helical" evidence="7">
    <location>
        <begin position="882"/>
        <end position="900"/>
    </location>
</feature>
<keyword evidence="1" id="KW-1017">Isopeptide bond</keyword>
<feature type="compositionally biased region" description="Low complexity" evidence="6">
    <location>
        <begin position="388"/>
        <end position="397"/>
    </location>
</feature>
<keyword evidence="7" id="KW-0812">Transmembrane</keyword>
<evidence type="ECO:0000256" key="4">
    <source>
        <dbReference type="ARBA" id="ARBA00022843"/>
    </source>
</evidence>
<evidence type="ECO:0000313" key="10">
    <source>
        <dbReference type="RefSeq" id="XP_013403698.1"/>
    </source>
</evidence>
<dbReference type="GO" id="GO:0005737">
    <property type="term" value="C:cytoplasm"/>
    <property type="evidence" value="ECO:0007669"/>
    <property type="project" value="UniProtKB-ARBA"/>
</dbReference>
<proteinExistence type="predicted"/>
<feature type="compositionally biased region" description="Basic and acidic residues" evidence="6">
    <location>
        <begin position="414"/>
        <end position="423"/>
    </location>
</feature>
<dbReference type="InterPro" id="IPR031964">
    <property type="entry name" value="CARD_dom"/>
</dbReference>
<keyword evidence="5" id="KW-0391">Immunity</keyword>
<dbReference type="PROSITE" id="PS50017">
    <property type="entry name" value="DEATH_DOMAIN"/>
    <property type="match status" value="1"/>
</dbReference>
<name>A0A1S3J0B3_LINAN</name>
<evidence type="ECO:0000256" key="6">
    <source>
        <dbReference type="SAM" id="MobiDB-lite"/>
    </source>
</evidence>
<evidence type="ECO:0000256" key="2">
    <source>
        <dbReference type="ARBA" id="ARBA00022553"/>
    </source>
</evidence>
<feature type="region of interest" description="Disordered" evidence="6">
    <location>
        <begin position="653"/>
        <end position="836"/>
    </location>
</feature>
<dbReference type="RefSeq" id="XP_013403698.1">
    <property type="nucleotide sequence ID" value="XM_013548244.1"/>
</dbReference>
<feature type="region of interest" description="Disordered" evidence="6">
    <location>
        <begin position="242"/>
        <end position="623"/>
    </location>
</feature>
<dbReference type="GO" id="GO:0045087">
    <property type="term" value="P:innate immune response"/>
    <property type="evidence" value="ECO:0007669"/>
    <property type="project" value="UniProtKB-KW"/>
</dbReference>
<evidence type="ECO:0000256" key="5">
    <source>
        <dbReference type="ARBA" id="ARBA00022859"/>
    </source>
</evidence>
<protein>
    <submittedName>
        <fullName evidence="10">Uncharacterized protein LOC106168967</fullName>
    </submittedName>
</protein>
<dbReference type="SMART" id="SM00005">
    <property type="entry name" value="DEATH"/>
    <property type="match status" value="1"/>
</dbReference>
<evidence type="ECO:0000256" key="7">
    <source>
        <dbReference type="SAM" id="Phobius"/>
    </source>
</evidence>
<keyword evidence="3" id="KW-0399">Innate immunity</keyword>